<protein>
    <recommendedName>
        <fullName evidence="3">UTRA domain-containing protein</fullName>
    </recommendedName>
</protein>
<proteinExistence type="predicted"/>
<evidence type="ECO:0008006" key="3">
    <source>
        <dbReference type="Google" id="ProtNLM"/>
    </source>
</evidence>
<reference evidence="1 2" key="1">
    <citation type="submission" date="2019-03" db="EMBL/GenBank/DDBJ databases">
        <title>Genomic Encyclopedia of Type Strains, Phase III (KMG-III): the genomes of soil and plant-associated and newly described type strains.</title>
        <authorList>
            <person name="Whitman W."/>
        </authorList>
    </citation>
    <scope>NUCLEOTIDE SEQUENCE [LARGE SCALE GENOMIC DNA]</scope>
    <source>
        <strain evidence="1 2">VKMAc-2574</strain>
    </source>
</reference>
<keyword evidence="2" id="KW-1185">Reference proteome</keyword>
<dbReference type="Proteomes" id="UP000295060">
    <property type="component" value="Unassembled WGS sequence"/>
</dbReference>
<dbReference type="EMBL" id="SODU01000001">
    <property type="protein sequence ID" value="TDW92743.1"/>
    <property type="molecule type" value="Genomic_DNA"/>
</dbReference>
<name>A0ABY2FI04_9ACTN</name>
<evidence type="ECO:0000313" key="2">
    <source>
        <dbReference type="Proteomes" id="UP000295060"/>
    </source>
</evidence>
<comment type="caution">
    <text evidence="1">The sequence shown here is derived from an EMBL/GenBank/DDBJ whole genome shotgun (WGS) entry which is preliminary data.</text>
</comment>
<sequence length="60" mass="6760">MAPRLLMVKADGSALSDRMLRGTYGIRPLGISYRSIVLPESRQPGIIEQSTFRFRDRHAA</sequence>
<organism evidence="1 2">
    <name type="scientific">Kribbella pratensis</name>
    <dbReference type="NCBI Taxonomy" id="2512112"/>
    <lineage>
        <taxon>Bacteria</taxon>
        <taxon>Bacillati</taxon>
        <taxon>Actinomycetota</taxon>
        <taxon>Actinomycetes</taxon>
        <taxon>Propionibacteriales</taxon>
        <taxon>Kribbellaceae</taxon>
        <taxon>Kribbella</taxon>
    </lineage>
</organism>
<dbReference type="RefSeq" id="WP_134125616.1">
    <property type="nucleotide sequence ID" value="NZ_SODU01000001.1"/>
</dbReference>
<evidence type="ECO:0000313" key="1">
    <source>
        <dbReference type="EMBL" id="TDW92743.1"/>
    </source>
</evidence>
<gene>
    <name evidence="1" type="ORF">EV137_0003</name>
</gene>
<accession>A0ABY2FI04</accession>